<evidence type="ECO:0000313" key="2">
    <source>
        <dbReference type="Proteomes" id="UP000015531"/>
    </source>
</evidence>
<dbReference type="PATRIC" id="fig|1331060.3.peg.1284"/>
<dbReference type="Proteomes" id="UP000015531">
    <property type="component" value="Unassembled WGS sequence"/>
</dbReference>
<dbReference type="EMBL" id="ATDP01000075">
    <property type="protein sequence ID" value="EQB16524.1"/>
    <property type="molecule type" value="Genomic_DNA"/>
</dbReference>
<dbReference type="AlphaFoldDB" id="T0J3H9"/>
<keyword evidence="2" id="KW-1185">Reference proteome</keyword>
<proteinExistence type="predicted"/>
<comment type="caution">
    <text evidence="1">The sequence shown here is derived from an EMBL/GenBank/DDBJ whole genome shotgun (WGS) entry which is preliminary data.</text>
</comment>
<dbReference type="eggNOG" id="ENOG50301Y5">
    <property type="taxonomic scope" value="Bacteria"/>
</dbReference>
<evidence type="ECO:0000313" key="1">
    <source>
        <dbReference type="EMBL" id="EQB16524.1"/>
    </source>
</evidence>
<protein>
    <submittedName>
        <fullName evidence="1">Uncharacterized protein</fullName>
    </submittedName>
</protein>
<accession>T0J3H9</accession>
<organism evidence="1 2">
    <name type="scientific">Sphingobium lactosutens DS20</name>
    <dbReference type="NCBI Taxonomy" id="1331060"/>
    <lineage>
        <taxon>Bacteria</taxon>
        <taxon>Pseudomonadati</taxon>
        <taxon>Pseudomonadota</taxon>
        <taxon>Alphaproteobacteria</taxon>
        <taxon>Sphingomonadales</taxon>
        <taxon>Sphingomonadaceae</taxon>
        <taxon>Sphingobium</taxon>
    </lineage>
</organism>
<reference evidence="1 2" key="1">
    <citation type="journal article" date="2013" name="Genome Announc.">
        <title>Draft Genome Sequence of Sphingobium lactosutens Strain DS20T, Isolated from a Hexachlorocyclohexane Dumpsite.</title>
        <authorList>
            <person name="Kumar R."/>
            <person name="Dwivedi V."/>
            <person name="Negi V."/>
            <person name="Khurana J.P."/>
            <person name="Lal R."/>
        </authorList>
    </citation>
    <scope>NUCLEOTIDE SEQUENCE [LARGE SCALE GENOMIC DNA]</scope>
    <source>
        <strain evidence="1 2">DS20</strain>
    </source>
</reference>
<gene>
    <name evidence="1" type="ORF">RLDS_06830</name>
</gene>
<sequence>MPERIMMTQYSQASLETAACLWEAILSLRDQPVTNPDALALSLDIRKAFEALGTATLRMTVVGWTDAVDAAWREAADDFTLCFDWDFVPGWIIDHVDWSDPMRPAVIQRGGGEVRCGGELVSADQEQLP</sequence>
<name>T0J3H9_9SPHN</name>